<dbReference type="InterPro" id="IPR025979">
    <property type="entry name" value="ChrR-like_cupin_dom"/>
</dbReference>
<evidence type="ECO:0000313" key="2">
    <source>
        <dbReference type="EMBL" id="CDH45594.1"/>
    </source>
</evidence>
<dbReference type="EMBL" id="CBTK010000186">
    <property type="protein sequence ID" value="CDH45594.1"/>
    <property type="molecule type" value="Genomic_DNA"/>
</dbReference>
<dbReference type="SUPFAM" id="SSF51182">
    <property type="entry name" value="RmlC-like cupins"/>
    <property type="match status" value="1"/>
</dbReference>
<gene>
    <name evidence="2" type="ORF">BN874_2660007</name>
</gene>
<sequence>MAKSTVTYWNALRPESQERWTPVAGLDGMAEELTLSMDSLTGEYTRLTRFLPGADTSRFGGKTHAYPEEVFIVSGRLYDQAFDRWLEAGCYASRPPGELHGPFKTDEGCVVLEVSFPQRLAAGDSASPALPR</sequence>
<dbReference type="InterPro" id="IPR011051">
    <property type="entry name" value="RmlC_Cupin_sf"/>
</dbReference>
<dbReference type="Proteomes" id="UP000019184">
    <property type="component" value="Unassembled WGS sequence"/>
</dbReference>
<protein>
    <recommendedName>
        <fullName evidence="1">ChrR-like cupin domain-containing protein</fullName>
    </recommendedName>
</protein>
<dbReference type="RefSeq" id="WP_034433465.1">
    <property type="nucleotide sequence ID" value="NZ_CBTK010000186.1"/>
</dbReference>
<name>A0A7U7GBY7_9GAMM</name>
<dbReference type="Gene3D" id="2.60.120.10">
    <property type="entry name" value="Jelly Rolls"/>
    <property type="match status" value="1"/>
</dbReference>
<dbReference type="InterPro" id="IPR014710">
    <property type="entry name" value="RmlC-like_jellyroll"/>
</dbReference>
<organism evidence="2 3">
    <name type="scientific">Candidatus Contendobacter odensis Run_B_J11</name>
    <dbReference type="NCBI Taxonomy" id="1400861"/>
    <lineage>
        <taxon>Bacteria</taxon>
        <taxon>Pseudomonadati</taxon>
        <taxon>Pseudomonadota</taxon>
        <taxon>Gammaproteobacteria</taxon>
        <taxon>Candidatus Competibacteraceae</taxon>
        <taxon>Candidatus Contendibacter</taxon>
    </lineage>
</organism>
<comment type="caution">
    <text evidence="2">The sequence shown here is derived from an EMBL/GenBank/DDBJ whole genome shotgun (WGS) entry which is preliminary data.</text>
</comment>
<accession>A0A7U7GBY7</accession>
<keyword evidence="3" id="KW-1185">Reference proteome</keyword>
<dbReference type="Pfam" id="PF12973">
    <property type="entry name" value="Cupin_7"/>
    <property type="match status" value="1"/>
</dbReference>
<reference evidence="2 3" key="1">
    <citation type="journal article" date="2014" name="ISME J.">
        <title>Candidatus Competibacter-lineage genomes retrieved from metagenomes reveal functional metabolic diversity.</title>
        <authorList>
            <person name="McIlroy S.J."/>
            <person name="Albertsen M."/>
            <person name="Andresen E.K."/>
            <person name="Saunders A.M."/>
            <person name="Kristiansen R."/>
            <person name="Stokholm-Bjerregaard M."/>
            <person name="Nielsen K.L."/>
            <person name="Nielsen P.H."/>
        </authorList>
    </citation>
    <scope>NUCLEOTIDE SEQUENCE [LARGE SCALE GENOMIC DNA]</scope>
    <source>
        <strain evidence="2 3">Run_B_J11</strain>
    </source>
</reference>
<dbReference type="OrthoDB" id="9793147at2"/>
<feature type="domain" description="ChrR-like cupin" evidence="1">
    <location>
        <begin position="16"/>
        <end position="112"/>
    </location>
</feature>
<evidence type="ECO:0000259" key="1">
    <source>
        <dbReference type="Pfam" id="PF12973"/>
    </source>
</evidence>
<evidence type="ECO:0000313" key="3">
    <source>
        <dbReference type="Proteomes" id="UP000019184"/>
    </source>
</evidence>
<proteinExistence type="predicted"/>
<dbReference type="AlphaFoldDB" id="A0A7U7GBY7"/>